<keyword evidence="3" id="KW-1185">Reference proteome</keyword>
<dbReference type="InterPro" id="IPR051918">
    <property type="entry name" value="STPP_CPPED1"/>
</dbReference>
<dbReference type="PANTHER" id="PTHR43143">
    <property type="entry name" value="METALLOPHOSPHOESTERASE, CALCINEURIN SUPERFAMILY"/>
    <property type="match status" value="1"/>
</dbReference>
<dbReference type="PROSITE" id="PS51257">
    <property type="entry name" value="PROKAR_LIPOPROTEIN"/>
    <property type="match status" value="1"/>
</dbReference>
<dbReference type="EMBL" id="WNXC01000001">
    <property type="protein sequence ID" value="MBB2147759.1"/>
    <property type="molecule type" value="Genomic_DNA"/>
</dbReference>
<dbReference type="CDD" id="cd00838">
    <property type="entry name" value="MPP_superfamily"/>
    <property type="match status" value="1"/>
</dbReference>
<evidence type="ECO:0000259" key="1">
    <source>
        <dbReference type="Pfam" id="PF00149"/>
    </source>
</evidence>
<dbReference type="SUPFAM" id="SSF56300">
    <property type="entry name" value="Metallo-dependent phosphatases"/>
    <property type="match status" value="1"/>
</dbReference>
<sequence>MNKFILLGLVLSVGLGSCNRFEYSTDQSFDRNSPRDLNATNLKKLGEGKNDKTVRFILTGDTQRSRDETVSFVKKVNEMTDIDFVLVAGDFTEFGVLKEMEWIARSLAKLNVPYMGVIGNHDMTGRGKKVFERMFGALNYSFSYGGTKFVCHDTNSREYSFNGMIPNIPWLNSELQPEEGVSNYLAVSHVSPISTDFDTTLVKDYTGVFAQTPGFLASLHAHSHVYDLFYPDDSKIPYVVTSAMGNEEFLLVEIINHKISFERISF</sequence>
<proteinExistence type="predicted"/>
<dbReference type="Pfam" id="PF00149">
    <property type="entry name" value="Metallophos"/>
    <property type="match status" value="1"/>
</dbReference>
<accession>A0ABR6ER72</accession>
<dbReference type="Gene3D" id="3.60.21.10">
    <property type="match status" value="1"/>
</dbReference>
<name>A0ABR6ER72_9SPHI</name>
<dbReference type="RefSeq" id="WP_182953080.1">
    <property type="nucleotide sequence ID" value="NZ_WNXC01000001.1"/>
</dbReference>
<feature type="domain" description="Calcineurin-like phosphoesterase" evidence="1">
    <location>
        <begin position="55"/>
        <end position="226"/>
    </location>
</feature>
<evidence type="ECO:0000313" key="3">
    <source>
        <dbReference type="Proteomes" id="UP000636110"/>
    </source>
</evidence>
<organism evidence="2 3">
    <name type="scientific">Pedobacter gandavensis</name>
    <dbReference type="NCBI Taxonomy" id="2679963"/>
    <lineage>
        <taxon>Bacteria</taxon>
        <taxon>Pseudomonadati</taxon>
        <taxon>Bacteroidota</taxon>
        <taxon>Sphingobacteriia</taxon>
        <taxon>Sphingobacteriales</taxon>
        <taxon>Sphingobacteriaceae</taxon>
        <taxon>Pedobacter</taxon>
    </lineage>
</organism>
<comment type="caution">
    <text evidence="2">The sequence shown here is derived from an EMBL/GenBank/DDBJ whole genome shotgun (WGS) entry which is preliminary data.</text>
</comment>
<dbReference type="InterPro" id="IPR029052">
    <property type="entry name" value="Metallo-depent_PP-like"/>
</dbReference>
<dbReference type="PANTHER" id="PTHR43143:SF1">
    <property type="entry name" value="SERINE_THREONINE-PROTEIN PHOSPHATASE CPPED1"/>
    <property type="match status" value="1"/>
</dbReference>
<evidence type="ECO:0000313" key="2">
    <source>
        <dbReference type="EMBL" id="MBB2147759.1"/>
    </source>
</evidence>
<dbReference type="Proteomes" id="UP000636110">
    <property type="component" value="Unassembled WGS sequence"/>
</dbReference>
<dbReference type="InterPro" id="IPR004843">
    <property type="entry name" value="Calcineurin-like_PHP"/>
</dbReference>
<protein>
    <submittedName>
        <fullName evidence="2">Metallophosphoesterase</fullName>
    </submittedName>
</protein>
<reference evidence="2 3" key="1">
    <citation type="submission" date="2019-11" db="EMBL/GenBank/DDBJ databases">
        <title>Description of Pedobacter sp. LMG 31462T.</title>
        <authorList>
            <person name="Carlier A."/>
            <person name="Qi S."/>
            <person name="Vandamme P."/>
        </authorList>
    </citation>
    <scope>NUCLEOTIDE SEQUENCE [LARGE SCALE GENOMIC DNA]</scope>
    <source>
        <strain evidence="2 3">LMG 31462</strain>
    </source>
</reference>
<gene>
    <name evidence="2" type="ORF">GM920_02425</name>
</gene>